<dbReference type="PANTHER" id="PTHR37984">
    <property type="entry name" value="PROTEIN CBG26694"/>
    <property type="match status" value="1"/>
</dbReference>
<keyword evidence="2" id="KW-1185">Reference proteome</keyword>
<evidence type="ECO:0000313" key="2">
    <source>
        <dbReference type="Proteomes" id="UP000198211"/>
    </source>
</evidence>
<protein>
    <submittedName>
        <fullName evidence="1">Gag/polymerase/env Polyprotein</fullName>
    </submittedName>
</protein>
<sequence>MARKPRHHLSFWSTGRSTSIVVDFRALNKFLRRSPYYVPKIKRKCGKVDSGKLQTGSDRVKSSDRKSTLNIFLSSIWYYQFNKLPMRYSTAADEYQACMERILGDPPFVIVYLDSILSFSENPEDHLENLLIVFERLRRYDATSNPRKCSILRDQVDKMDSRSLLMHQAKKDEAILQISEPRNKNDLSRFLGMIAYYRVMVPNKSAMTSRLNRLTSKNVPFPWILEDAVNFEAVKA</sequence>
<dbReference type="AlphaFoldDB" id="A0A225VYE9"/>
<dbReference type="SUPFAM" id="SSF56672">
    <property type="entry name" value="DNA/RNA polymerases"/>
    <property type="match status" value="1"/>
</dbReference>
<dbReference type="InterPro" id="IPR043502">
    <property type="entry name" value="DNA/RNA_pol_sf"/>
</dbReference>
<organism evidence="1 2">
    <name type="scientific">Phytophthora megakarya</name>
    <dbReference type="NCBI Taxonomy" id="4795"/>
    <lineage>
        <taxon>Eukaryota</taxon>
        <taxon>Sar</taxon>
        <taxon>Stramenopiles</taxon>
        <taxon>Oomycota</taxon>
        <taxon>Peronosporomycetes</taxon>
        <taxon>Peronosporales</taxon>
        <taxon>Peronosporaceae</taxon>
        <taxon>Phytophthora</taxon>
    </lineage>
</organism>
<dbReference type="PANTHER" id="PTHR37984:SF9">
    <property type="entry name" value="INTEGRASE CATALYTIC DOMAIN-CONTAINING PROTEIN"/>
    <property type="match status" value="1"/>
</dbReference>
<name>A0A225VYE9_9STRA</name>
<proteinExistence type="predicted"/>
<evidence type="ECO:0000313" key="1">
    <source>
        <dbReference type="EMBL" id="OWZ10385.1"/>
    </source>
</evidence>
<dbReference type="Gene3D" id="3.30.70.270">
    <property type="match status" value="2"/>
</dbReference>
<accession>A0A225VYE9</accession>
<dbReference type="EMBL" id="NBNE01002460">
    <property type="protein sequence ID" value="OWZ10385.1"/>
    <property type="molecule type" value="Genomic_DNA"/>
</dbReference>
<dbReference type="InterPro" id="IPR043128">
    <property type="entry name" value="Rev_trsase/Diguanyl_cyclase"/>
</dbReference>
<dbReference type="InterPro" id="IPR050951">
    <property type="entry name" value="Retrovirus_Pol_polyprotein"/>
</dbReference>
<comment type="caution">
    <text evidence="1">The sequence shown here is derived from an EMBL/GenBank/DDBJ whole genome shotgun (WGS) entry which is preliminary data.</text>
</comment>
<dbReference type="OrthoDB" id="89049at2759"/>
<dbReference type="STRING" id="4795.A0A225VYE9"/>
<reference evidence="2" key="1">
    <citation type="submission" date="2017-03" db="EMBL/GenBank/DDBJ databases">
        <title>Phytopthora megakarya and P. palmivora, two closely related causual agents of cacao black pod achieved similar genome size and gene model numbers by different mechanisms.</title>
        <authorList>
            <person name="Ali S."/>
            <person name="Shao J."/>
            <person name="Larry D.J."/>
            <person name="Kronmiller B."/>
            <person name="Shen D."/>
            <person name="Strem M.D."/>
            <person name="Melnick R.L."/>
            <person name="Guiltinan M.J."/>
            <person name="Tyler B.M."/>
            <person name="Meinhardt L.W."/>
            <person name="Bailey B.A."/>
        </authorList>
    </citation>
    <scope>NUCLEOTIDE SEQUENCE [LARGE SCALE GENOMIC DNA]</scope>
    <source>
        <strain evidence="2">zdho120</strain>
    </source>
</reference>
<dbReference type="Proteomes" id="UP000198211">
    <property type="component" value="Unassembled WGS sequence"/>
</dbReference>
<gene>
    <name evidence="1" type="ORF">PHMEG_00016774</name>
</gene>